<comment type="caution">
    <text evidence="1">The sequence shown here is derived from an EMBL/GenBank/DDBJ whole genome shotgun (WGS) entry which is preliminary data.</text>
</comment>
<proteinExistence type="predicted"/>
<organism evidence="1">
    <name type="scientific">marine sediment metagenome</name>
    <dbReference type="NCBI Taxonomy" id="412755"/>
    <lineage>
        <taxon>unclassified sequences</taxon>
        <taxon>metagenomes</taxon>
        <taxon>ecological metagenomes</taxon>
    </lineage>
</organism>
<accession>X1EEF7</accession>
<sequence>MKRCGIRPATPEEEIEYYRQKSLFDAHKIKRIILAKKKN</sequence>
<protein>
    <submittedName>
        <fullName evidence="1">Uncharacterized protein</fullName>
    </submittedName>
</protein>
<dbReference type="AlphaFoldDB" id="X1EEF7"/>
<gene>
    <name evidence="1" type="ORF">S01H4_57411</name>
</gene>
<name>X1EEF7_9ZZZZ</name>
<evidence type="ECO:0000313" key="1">
    <source>
        <dbReference type="EMBL" id="GAH07058.1"/>
    </source>
</evidence>
<reference evidence="1" key="1">
    <citation type="journal article" date="2014" name="Front. Microbiol.">
        <title>High frequency of phylogenetically diverse reductive dehalogenase-homologous genes in deep subseafloor sedimentary metagenomes.</title>
        <authorList>
            <person name="Kawai M."/>
            <person name="Futagami T."/>
            <person name="Toyoda A."/>
            <person name="Takaki Y."/>
            <person name="Nishi S."/>
            <person name="Hori S."/>
            <person name="Arai W."/>
            <person name="Tsubouchi T."/>
            <person name="Morono Y."/>
            <person name="Uchiyama I."/>
            <person name="Ito T."/>
            <person name="Fujiyama A."/>
            <person name="Inagaki F."/>
            <person name="Takami H."/>
        </authorList>
    </citation>
    <scope>NUCLEOTIDE SEQUENCE</scope>
    <source>
        <strain evidence="1">Expedition CK06-06</strain>
    </source>
</reference>
<dbReference type="EMBL" id="BART01033394">
    <property type="protein sequence ID" value="GAH07058.1"/>
    <property type="molecule type" value="Genomic_DNA"/>
</dbReference>